<dbReference type="GO" id="GO:0006627">
    <property type="term" value="P:protein processing involved in protein targeting to mitochondrion"/>
    <property type="evidence" value="ECO:0007669"/>
    <property type="project" value="TreeGrafter"/>
</dbReference>
<evidence type="ECO:0000256" key="1">
    <source>
        <dbReference type="ARBA" id="ARBA00000436"/>
    </source>
</evidence>
<dbReference type="InterPro" id="IPR045090">
    <property type="entry name" value="Pept_M3A_M3B"/>
</dbReference>
<dbReference type="InterPro" id="IPR024077">
    <property type="entry name" value="Neurolysin/TOP_dom2"/>
</dbReference>
<organism evidence="17 18">
    <name type="scientific">Letharia lupina</name>
    <dbReference type="NCBI Taxonomy" id="560253"/>
    <lineage>
        <taxon>Eukaryota</taxon>
        <taxon>Fungi</taxon>
        <taxon>Dikarya</taxon>
        <taxon>Ascomycota</taxon>
        <taxon>Pezizomycotina</taxon>
        <taxon>Lecanoromycetes</taxon>
        <taxon>OSLEUM clade</taxon>
        <taxon>Lecanoromycetidae</taxon>
        <taxon>Lecanorales</taxon>
        <taxon>Lecanorineae</taxon>
        <taxon>Parmeliaceae</taxon>
        <taxon>Letharia</taxon>
    </lineage>
</organism>
<feature type="domain" description="Peptidase M3A/M3B catalytic" evidence="16">
    <location>
        <begin position="293"/>
        <end position="769"/>
    </location>
</feature>
<evidence type="ECO:0000256" key="8">
    <source>
        <dbReference type="ARBA" id="ARBA00022801"/>
    </source>
</evidence>
<evidence type="ECO:0000256" key="7">
    <source>
        <dbReference type="ARBA" id="ARBA00022723"/>
    </source>
</evidence>
<dbReference type="RefSeq" id="XP_037156257.1">
    <property type="nucleotide sequence ID" value="XM_037298921.1"/>
</dbReference>
<evidence type="ECO:0000256" key="11">
    <source>
        <dbReference type="ARBA" id="ARBA00023049"/>
    </source>
</evidence>
<evidence type="ECO:0000256" key="3">
    <source>
        <dbReference type="ARBA" id="ARBA00006040"/>
    </source>
</evidence>
<reference evidence="17 18" key="1">
    <citation type="journal article" date="2020" name="Genomics">
        <title>Complete, high-quality genomes from long-read metagenomic sequencing of two wolf lichen thalli reveals enigmatic genome architecture.</title>
        <authorList>
            <person name="McKenzie S.K."/>
            <person name="Walston R.F."/>
            <person name="Allen J.L."/>
        </authorList>
    </citation>
    <scope>NUCLEOTIDE SEQUENCE [LARGE SCALE GENOMIC DNA]</scope>
    <source>
        <strain evidence="17">WasteWater1</strain>
    </source>
</reference>
<accession>A0A8H6CRM8</accession>
<evidence type="ECO:0000256" key="13">
    <source>
        <dbReference type="ARBA" id="ARBA00025208"/>
    </source>
</evidence>
<dbReference type="CDD" id="cd06457">
    <property type="entry name" value="M3A_MIP"/>
    <property type="match status" value="1"/>
</dbReference>
<evidence type="ECO:0000313" key="18">
    <source>
        <dbReference type="Proteomes" id="UP000593566"/>
    </source>
</evidence>
<evidence type="ECO:0000256" key="15">
    <source>
        <dbReference type="RuleBase" id="RU003435"/>
    </source>
</evidence>
<name>A0A8H6CRM8_9LECA</name>
<comment type="caution">
    <text evidence="17">The sequence shown here is derived from an EMBL/GenBank/DDBJ whole genome shotgun (WGS) entry which is preliminary data.</text>
</comment>
<keyword evidence="6 15" id="KW-0645">Protease</keyword>
<dbReference type="GeneID" id="59336450"/>
<dbReference type="Pfam" id="PF01432">
    <property type="entry name" value="Peptidase_M3"/>
    <property type="match status" value="1"/>
</dbReference>
<evidence type="ECO:0000256" key="10">
    <source>
        <dbReference type="ARBA" id="ARBA00022946"/>
    </source>
</evidence>
<keyword evidence="9 15" id="KW-0862">Zinc</keyword>
<dbReference type="AlphaFoldDB" id="A0A8H6CRM8"/>
<evidence type="ECO:0000256" key="12">
    <source>
        <dbReference type="ARBA" id="ARBA00023128"/>
    </source>
</evidence>
<dbReference type="Gene3D" id="3.40.390.10">
    <property type="entry name" value="Collagenase (Catalytic Domain)"/>
    <property type="match status" value="1"/>
</dbReference>
<evidence type="ECO:0000256" key="2">
    <source>
        <dbReference type="ARBA" id="ARBA00004305"/>
    </source>
</evidence>
<comment type="subcellular location">
    <subcellularLocation>
        <location evidence="2">Mitochondrion matrix</location>
    </subcellularLocation>
</comment>
<protein>
    <recommendedName>
        <fullName evidence="5">Mitochondrial intermediate peptidase</fullName>
        <ecNumber evidence="4">3.4.24.59</ecNumber>
    </recommendedName>
    <alternativeName>
        <fullName evidence="14">Octapeptidyl aminopeptidase</fullName>
    </alternativeName>
</protein>
<proteinExistence type="inferred from homology"/>
<dbReference type="Proteomes" id="UP000593566">
    <property type="component" value="Unassembled WGS sequence"/>
</dbReference>
<evidence type="ECO:0000256" key="14">
    <source>
        <dbReference type="ARBA" id="ARBA00032470"/>
    </source>
</evidence>
<keyword evidence="11 15" id="KW-0482">Metalloprotease</keyword>
<dbReference type="EC" id="3.4.24.59" evidence="4"/>
<dbReference type="GO" id="GO:0005759">
    <property type="term" value="C:mitochondrial matrix"/>
    <property type="evidence" value="ECO:0007669"/>
    <property type="project" value="UniProtKB-SubCell"/>
</dbReference>
<dbReference type="EMBL" id="JACCJB010000004">
    <property type="protein sequence ID" value="KAF6228323.1"/>
    <property type="molecule type" value="Genomic_DNA"/>
</dbReference>
<dbReference type="InterPro" id="IPR033851">
    <property type="entry name" value="M3A_MIP"/>
</dbReference>
<dbReference type="InterPro" id="IPR024079">
    <property type="entry name" value="MetalloPept_cat_dom_sf"/>
</dbReference>
<evidence type="ECO:0000259" key="16">
    <source>
        <dbReference type="Pfam" id="PF01432"/>
    </source>
</evidence>
<keyword evidence="8 15" id="KW-0378">Hydrolase</keyword>
<sequence length="778" mass="87009">MINLPCRLSTPSLRNALHFYTPRGLLAAAATATAGPKQSRFSSTTSHERSLEDTTLRQIFDSHNDWLQFSQHHISDLARPSRGLFQNQYLIEPSGFLKYAQVTQKKCQKIVDDVLSAASTEAYAAIPRQLDLLSDSLCRVLDIADFVRCTHPDAQYQEAAIQAYAFLFDYMNVLNTTPGLNAQLRKAISTHGASGSWNEEEKMVAQILLRDFSNSAIELPAEKRRRFVELSNQMKALGNEFLDSMTPTTSYLDFDIRQLKGMDPLILARYSEGRKRIRLPTVGDVPYTALGTVEDEATRREIYIAGRQSSRKQTKLLERLMVTRVEIANLSGHESYAHMNLSDKLAKSPEAVVSFLTALSADNAPRVMQELVRMKQMKAADGISTGIEQWDLIYYRNRLNVDLKPKSRNPDFMPAYFSLGTVMQGLSRLFNRLYGIRFVPRSTSPGETWHSDVRRLDVLHETDGHVAVLYCDLFARAGKNPNPTHFTLRCSRLISPSETGEGPDSPQDANDGMAVSSFINNHQYYQLPVLALICDFPHPPHSSVPALLGFQDVKTLFHEMGHAIHSILGRTSLQVVAGTRCPTDFAELPSVLMEYFASDPSVLALFARHWETGASLPYEMVKNSLLMHGRGQGLQTETQILFSLLDQAYHSSLPVDMNGGFDSTKAFFDVYDKYSSVREPRGTNAQGFFGHLVEYGGTYYSYLFDRAIAGKVWKEVFSGGKDGRAVDREAGERYKEEVLKWGGGRSGWACVSGVLGEERLKDGGEAAMEEVGKWGVHD</sequence>
<keyword evidence="10" id="KW-0809">Transit peptide</keyword>
<evidence type="ECO:0000256" key="6">
    <source>
        <dbReference type="ARBA" id="ARBA00022670"/>
    </source>
</evidence>
<dbReference type="GO" id="GO:0006518">
    <property type="term" value="P:peptide metabolic process"/>
    <property type="evidence" value="ECO:0007669"/>
    <property type="project" value="TreeGrafter"/>
</dbReference>
<comment type="function">
    <text evidence="13">Cleaves proteins, imported into the mitochondrion, to their mature size. While most mitochondrial precursor proteins are processed to the mature form in one step by mitochondrial processing peptidase (MPP), the sequential cleavage by MIP of an octapeptide after initial processing by MPP is a required step for a subgroup of nuclear-encoded precursor proteins destined for the matrix or the inner membrane.</text>
</comment>
<keyword evidence="7 15" id="KW-0479">Metal-binding</keyword>
<dbReference type="Gene3D" id="1.10.1370.10">
    <property type="entry name" value="Neurolysin, domain 3"/>
    <property type="match status" value="1"/>
</dbReference>
<dbReference type="GO" id="GO:0004222">
    <property type="term" value="F:metalloendopeptidase activity"/>
    <property type="evidence" value="ECO:0007669"/>
    <property type="project" value="UniProtKB-EC"/>
</dbReference>
<dbReference type="GO" id="GO:0046872">
    <property type="term" value="F:metal ion binding"/>
    <property type="evidence" value="ECO:0007669"/>
    <property type="project" value="UniProtKB-UniRule"/>
</dbReference>
<comment type="catalytic activity">
    <reaction evidence="1">
        <text>Release of an N-terminal octapeptide as second stage of processing of some proteins imported into the mitochondrion.</text>
        <dbReference type="EC" id="3.4.24.59"/>
    </reaction>
</comment>
<dbReference type="InterPro" id="IPR001567">
    <property type="entry name" value="Pept_M3A_M3B_dom"/>
</dbReference>
<dbReference type="PANTHER" id="PTHR11804:SF79">
    <property type="entry name" value="MITOCHONDRIAL INTERMEDIATE PEPTIDASE"/>
    <property type="match status" value="1"/>
</dbReference>
<keyword evidence="12" id="KW-0496">Mitochondrion</keyword>
<keyword evidence="18" id="KW-1185">Reference proteome</keyword>
<gene>
    <name evidence="17" type="ORF">HO133_008053</name>
</gene>
<dbReference type="SUPFAM" id="SSF55486">
    <property type="entry name" value="Metalloproteases ('zincins'), catalytic domain"/>
    <property type="match status" value="1"/>
</dbReference>
<comment type="cofactor">
    <cofactor evidence="15">
        <name>Zn(2+)</name>
        <dbReference type="ChEBI" id="CHEBI:29105"/>
    </cofactor>
    <text evidence="15">Binds 1 zinc ion.</text>
</comment>
<dbReference type="PANTHER" id="PTHR11804">
    <property type="entry name" value="PROTEASE M3 THIMET OLIGOPEPTIDASE-RELATED"/>
    <property type="match status" value="1"/>
</dbReference>
<comment type="similarity">
    <text evidence="3 15">Belongs to the peptidase M3 family.</text>
</comment>
<evidence type="ECO:0000256" key="4">
    <source>
        <dbReference type="ARBA" id="ARBA00012441"/>
    </source>
</evidence>
<evidence type="ECO:0000256" key="5">
    <source>
        <dbReference type="ARBA" id="ARBA00018046"/>
    </source>
</evidence>
<evidence type="ECO:0000256" key="9">
    <source>
        <dbReference type="ARBA" id="ARBA00022833"/>
    </source>
</evidence>
<evidence type="ECO:0000313" key="17">
    <source>
        <dbReference type="EMBL" id="KAF6228323.1"/>
    </source>
</evidence>